<evidence type="ECO:0000256" key="1">
    <source>
        <dbReference type="ARBA" id="ARBA00022737"/>
    </source>
</evidence>
<dbReference type="Gene3D" id="1.10.8.60">
    <property type="match status" value="2"/>
</dbReference>
<comment type="caution">
    <text evidence="7">The sequence shown here is derived from an EMBL/GenBank/DDBJ whole genome shotgun (WGS) entry which is preliminary data.</text>
</comment>
<dbReference type="InterPro" id="IPR050130">
    <property type="entry name" value="ClpA_ClpB"/>
</dbReference>
<dbReference type="InterPro" id="IPR003959">
    <property type="entry name" value="ATPase_AAA_core"/>
</dbReference>
<dbReference type="EMBL" id="JBBUTG010000003">
    <property type="protein sequence ID" value="MEK8030521.1"/>
    <property type="molecule type" value="Genomic_DNA"/>
</dbReference>
<keyword evidence="8" id="KW-1185">Reference proteome</keyword>
<dbReference type="PANTHER" id="PTHR11638:SF18">
    <property type="entry name" value="HEAT SHOCK PROTEIN 104"/>
    <property type="match status" value="1"/>
</dbReference>
<dbReference type="Proteomes" id="UP001371218">
    <property type="component" value="Unassembled WGS sequence"/>
</dbReference>
<gene>
    <name evidence="7" type="ORF">AACH06_06750</name>
</gene>
<proteinExistence type="predicted"/>
<keyword evidence="3" id="KW-0067">ATP-binding</keyword>
<evidence type="ECO:0000256" key="3">
    <source>
        <dbReference type="ARBA" id="ARBA00022840"/>
    </source>
</evidence>
<dbReference type="Pfam" id="PF17871">
    <property type="entry name" value="AAA_lid_9"/>
    <property type="match status" value="1"/>
</dbReference>
<accession>A0ABU9BKN3</accession>
<feature type="domain" description="Clp ATPase C-terminal" evidence="6">
    <location>
        <begin position="686"/>
        <end position="777"/>
    </location>
</feature>
<evidence type="ECO:0000256" key="2">
    <source>
        <dbReference type="ARBA" id="ARBA00022741"/>
    </source>
</evidence>
<feature type="domain" description="AAA+ ATPase" evidence="5">
    <location>
        <begin position="521"/>
        <end position="658"/>
    </location>
</feature>
<dbReference type="InterPro" id="IPR001270">
    <property type="entry name" value="ClpA/B"/>
</dbReference>
<sequence length="1082" mass="120481">MTEALRIPLLVSHRKGAGYRLRCLFLPEIEATAERYETALNKLRQAIAQYFKGVRCDRSTLDERLWLSFGAPLRFELVPLGFDAGRRWVDGLFAAAHFSVGERRYACLPQLDGTVADLGDGSVSAAGRTERLVACIQRFFRERRKEQGEEFDPQRYLSAAHDELGEIELSLHLAPGTFPFEPSADRMASLRGDDIGDGPAEMARVAADLNELYPDELGRAVLRDELVSDLARMLYRADAGAIVLVGPRGAGKTALIHGAVRQYIDSLPGRQRSRLQKLWHLDPMRVISGMSVIGQWQRRMAVVLAFLQSRLRTVHAIDKPDHLFCDNLVALLTMGKSSQNSLTLADVLRPHLERRAFTLVGEATPEAWQKVQQRDRRFADLFRVVRVDPPARGDAIRIVGWRRAELEQRHGCRIESSAVAELLKLERRFANDEVLPGSALRVLDRLAVRHAKRTIGRAEVMAAYLTDFHFREQIFSRHVGLPLAETAHHFATRLVGQRQASASLVDVVALIKSGMAAPGRPLSSMLFIGPTGVGKSEAAKLLADYLFADAGGLIRFDMNEYVDPDAPDRLIGDATRPDGQLTAAVRQRRAGVLLLDEIEKAHPVVHDLLLQLLGEGRLTDALGRTTDFSQCVVILTSNLGATAAERRTGFAHQPRDAVHTYREAVERFFRPELLNRIDQVVSFKPLAREDMAGIARLQLDRILARDGFVRRMTFLNVSAEALDHFADIGLDEALGARALKRGIERALTGPIAQRLASSQPSDPMLLDVGWAAGDLVTQATTLQYATARDVPLPMDDGSLSGCERLLEQANALASAWAAALDQAPPAETVLALRALQVRLDPLREELERRAWDLAERRAVPGARLTVVPPRSREWRWYGRPLNDMLEAKLDIHEFFDRLHAESLPARGADSVWVRWQIELNLLARRSSQLSRKGVERVDVDIAPLQSGDGQALVSTAWEDYAALLTELDVHELPSPQAGVRRFEGVGLSEAWAGECGVHFWYRGDDRPVPIRIRQRAAGGAEWVGPPSEVIRIRYEPTRDADLRRLTDLRSGHVRRFAGPLSADDWRLLLWLARPATGPAEGH</sequence>
<dbReference type="SMART" id="SM01086">
    <property type="entry name" value="ClpB_D2-small"/>
    <property type="match status" value="1"/>
</dbReference>
<dbReference type="InterPro" id="IPR041546">
    <property type="entry name" value="ClpA/ClpB_AAA_lid"/>
</dbReference>
<dbReference type="InterPro" id="IPR027417">
    <property type="entry name" value="P-loop_NTPase"/>
</dbReference>
<protein>
    <submittedName>
        <fullName evidence="7">AAA family ATPase</fullName>
    </submittedName>
</protein>
<dbReference type="Pfam" id="PF07724">
    <property type="entry name" value="AAA_2"/>
    <property type="match status" value="1"/>
</dbReference>
<dbReference type="SMART" id="SM00382">
    <property type="entry name" value="AAA"/>
    <property type="match status" value="2"/>
</dbReference>
<name>A0ABU9BKN3_9BURK</name>
<evidence type="ECO:0000313" key="7">
    <source>
        <dbReference type="EMBL" id="MEK8030521.1"/>
    </source>
</evidence>
<keyword evidence="1" id="KW-0677">Repeat</keyword>
<organism evidence="7 8">
    <name type="scientific">Ideonella lacteola</name>
    <dbReference type="NCBI Taxonomy" id="2984193"/>
    <lineage>
        <taxon>Bacteria</taxon>
        <taxon>Pseudomonadati</taxon>
        <taxon>Pseudomonadota</taxon>
        <taxon>Betaproteobacteria</taxon>
        <taxon>Burkholderiales</taxon>
        <taxon>Sphaerotilaceae</taxon>
        <taxon>Ideonella</taxon>
    </lineage>
</organism>
<dbReference type="CDD" id="cd19499">
    <property type="entry name" value="RecA-like_ClpB_Hsp104-like"/>
    <property type="match status" value="1"/>
</dbReference>
<dbReference type="Pfam" id="PF10431">
    <property type="entry name" value="ClpB_D2-small"/>
    <property type="match status" value="1"/>
</dbReference>
<dbReference type="SUPFAM" id="SSF52540">
    <property type="entry name" value="P-loop containing nucleoside triphosphate hydrolases"/>
    <property type="match status" value="2"/>
</dbReference>
<dbReference type="PRINTS" id="PR00300">
    <property type="entry name" value="CLPPROTEASEA"/>
</dbReference>
<keyword evidence="2" id="KW-0547">Nucleotide-binding</keyword>
<reference evidence="7 8" key="1">
    <citation type="submission" date="2024-04" db="EMBL/GenBank/DDBJ databases">
        <title>Novel species of the genus Ideonella isolated from streams.</title>
        <authorList>
            <person name="Lu H."/>
        </authorList>
    </citation>
    <scope>NUCLEOTIDE SEQUENCE [LARGE SCALE GENOMIC DNA]</scope>
    <source>
        <strain evidence="7 8">DXS29W</strain>
    </source>
</reference>
<evidence type="ECO:0000313" key="8">
    <source>
        <dbReference type="Proteomes" id="UP001371218"/>
    </source>
</evidence>
<dbReference type="Gene3D" id="3.40.50.300">
    <property type="entry name" value="P-loop containing nucleotide triphosphate hydrolases"/>
    <property type="match status" value="2"/>
</dbReference>
<dbReference type="PANTHER" id="PTHR11638">
    <property type="entry name" value="ATP-DEPENDENT CLP PROTEASE"/>
    <property type="match status" value="1"/>
</dbReference>
<evidence type="ECO:0000256" key="4">
    <source>
        <dbReference type="ARBA" id="ARBA00023186"/>
    </source>
</evidence>
<evidence type="ECO:0000259" key="5">
    <source>
        <dbReference type="SMART" id="SM00382"/>
    </source>
</evidence>
<keyword evidence="4" id="KW-0143">Chaperone</keyword>
<evidence type="ECO:0000259" key="6">
    <source>
        <dbReference type="SMART" id="SM01086"/>
    </source>
</evidence>
<feature type="domain" description="AAA+ ATPase" evidence="5">
    <location>
        <begin position="238"/>
        <end position="388"/>
    </location>
</feature>
<dbReference type="InterPro" id="IPR019489">
    <property type="entry name" value="Clp_ATPase_C"/>
</dbReference>
<dbReference type="RefSeq" id="WP_341424886.1">
    <property type="nucleotide sequence ID" value="NZ_JBBUTG010000003.1"/>
</dbReference>
<dbReference type="InterPro" id="IPR003593">
    <property type="entry name" value="AAA+_ATPase"/>
</dbReference>